<dbReference type="AlphaFoldDB" id="A0A375CQ95"/>
<accession>A0A375CQ95</accession>
<name>A0A375CQ95_9BURK</name>
<proteinExistence type="predicted"/>
<dbReference type="Proteomes" id="UP000256297">
    <property type="component" value="Unassembled WGS sequence"/>
</dbReference>
<dbReference type="Gene3D" id="2.30.110.10">
    <property type="entry name" value="Electron Transport, Fmn-binding Protein, Chain A"/>
    <property type="match status" value="1"/>
</dbReference>
<dbReference type="SMART" id="SM00903">
    <property type="entry name" value="Flavin_Reduct"/>
    <property type="match status" value="1"/>
</dbReference>
<protein>
    <submittedName>
        <fullName evidence="3">Flavin reductase domain protein FMN-binding protein</fullName>
    </submittedName>
</protein>
<dbReference type="PANTHER" id="PTHR30466">
    <property type="entry name" value="FLAVIN REDUCTASE"/>
    <property type="match status" value="1"/>
</dbReference>
<dbReference type="RefSeq" id="WP_198046861.1">
    <property type="nucleotide sequence ID" value="NZ_OFSP01000078.1"/>
</dbReference>
<dbReference type="Pfam" id="PF01613">
    <property type="entry name" value="Flavin_Reduct"/>
    <property type="match status" value="1"/>
</dbReference>
<comment type="caution">
    <text evidence="3">The sequence shown here is derived from an EMBL/GenBank/DDBJ whole genome shotgun (WGS) entry which is preliminary data.</text>
</comment>
<dbReference type="InterPro" id="IPR002563">
    <property type="entry name" value="Flavin_Rdtase-like_dom"/>
</dbReference>
<dbReference type="InterPro" id="IPR012349">
    <property type="entry name" value="Split_barrel_FMN-bd"/>
</dbReference>
<dbReference type="InterPro" id="IPR050268">
    <property type="entry name" value="NADH-dep_flavin_reductase"/>
</dbReference>
<evidence type="ECO:0000313" key="4">
    <source>
        <dbReference type="Proteomes" id="UP000256297"/>
    </source>
</evidence>
<dbReference type="PANTHER" id="PTHR30466:SF1">
    <property type="entry name" value="FMN REDUCTASE (NADH) RUTF"/>
    <property type="match status" value="1"/>
</dbReference>
<dbReference type="SUPFAM" id="SSF50475">
    <property type="entry name" value="FMN-binding split barrel"/>
    <property type="match status" value="1"/>
</dbReference>
<gene>
    <name evidence="3" type="ORF">CBM2589_U10082</name>
</gene>
<keyword evidence="1" id="KW-0560">Oxidoreductase</keyword>
<organism evidence="3 4">
    <name type="scientific">Cupriavidus taiwanensis</name>
    <dbReference type="NCBI Taxonomy" id="164546"/>
    <lineage>
        <taxon>Bacteria</taxon>
        <taxon>Pseudomonadati</taxon>
        <taxon>Pseudomonadota</taxon>
        <taxon>Betaproteobacteria</taxon>
        <taxon>Burkholderiales</taxon>
        <taxon>Burkholderiaceae</taxon>
        <taxon>Cupriavidus</taxon>
    </lineage>
</organism>
<reference evidence="4" key="1">
    <citation type="submission" date="2018-01" db="EMBL/GenBank/DDBJ databases">
        <authorList>
            <person name="Gaut B.S."/>
            <person name="Morton B.R."/>
            <person name="Clegg M.T."/>
            <person name="Duvall M.R."/>
        </authorList>
    </citation>
    <scope>NUCLEOTIDE SEQUENCE [LARGE SCALE GENOMIC DNA]</scope>
</reference>
<dbReference type="EMBL" id="OFSP01000078">
    <property type="protein sequence ID" value="SOY77566.1"/>
    <property type="molecule type" value="Genomic_DNA"/>
</dbReference>
<dbReference type="GO" id="GO:0010181">
    <property type="term" value="F:FMN binding"/>
    <property type="evidence" value="ECO:0007669"/>
    <property type="project" value="InterPro"/>
</dbReference>
<evidence type="ECO:0000313" key="3">
    <source>
        <dbReference type="EMBL" id="SOY77566.1"/>
    </source>
</evidence>
<dbReference type="GO" id="GO:0006208">
    <property type="term" value="P:pyrimidine nucleobase catabolic process"/>
    <property type="evidence" value="ECO:0007669"/>
    <property type="project" value="TreeGrafter"/>
</dbReference>
<sequence>MDAQMHARNLRRCFGRFPTGVTVVTYRTPEGPRGATMNSFTSVSLDPALVLISVARTSRTCAAIDGLPFAINILRSDQMDIAMNFAGRPSDGIEVPWVDNGEPDATPALADAIAVFQCKPWQQYDGGDHVLVVGEVTSSVLRDGDPLAFSNGRFMSMGLPLMDGPLVYSLDGRPVPAWTGAACRLHHHAQHT</sequence>
<feature type="domain" description="Flavin reductase like" evidence="2">
    <location>
        <begin position="14"/>
        <end position="156"/>
    </location>
</feature>
<evidence type="ECO:0000259" key="2">
    <source>
        <dbReference type="SMART" id="SM00903"/>
    </source>
</evidence>
<dbReference type="GO" id="GO:0042602">
    <property type="term" value="F:riboflavin reductase (NADPH) activity"/>
    <property type="evidence" value="ECO:0007669"/>
    <property type="project" value="TreeGrafter"/>
</dbReference>
<evidence type="ECO:0000256" key="1">
    <source>
        <dbReference type="ARBA" id="ARBA00023002"/>
    </source>
</evidence>